<organism evidence="1 2">
    <name type="scientific">Persea americana</name>
    <name type="common">Avocado</name>
    <dbReference type="NCBI Taxonomy" id="3435"/>
    <lineage>
        <taxon>Eukaryota</taxon>
        <taxon>Viridiplantae</taxon>
        <taxon>Streptophyta</taxon>
        <taxon>Embryophyta</taxon>
        <taxon>Tracheophyta</taxon>
        <taxon>Spermatophyta</taxon>
        <taxon>Magnoliopsida</taxon>
        <taxon>Magnoliidae</taxon>
        <taxon>Laurales</taxon>
        <taxon>Lauraceae</taxon>
        <taxon>Persea</taxon>
    </lineage>
</organism>
<accession>A0ACC2MLM1</accession>
<comment type="caution">
    <text evidence="1">The sequence shown here is derived from an EMBL/GenBank/DDBJ whole genome shotgun (WGS) entry which is preliminary data.</text>
</comment>
<dbReference type="EMBL" id="CM056810">
    <property type="protein sequence ID" value="KAJ8646515.1"/>
    <property type="molecule type" value="Genomic_DNA"/>
</dbReference>
<evidence type="ECO:0000313" key="1">
    <source>
        <dbReference type="EMBL" id="KAJ8646515.1"/>
    </source>
</evidence>
<evidence type="ECO:0000313" key="2">
    <source>
        <dbReference type="Proteomes" id="UP001234297"/>
    </source>
</evidence>
<keyword evidence="2" id="KW-1185">Reference proteome</keyword>
<sequence>MADALVSSVVDELCAIAKDEVVLLFGVKKEVRKLFSTFTAIQAVLEDAERQQVSKNAVKDWLRKLKEVTFEVEDILDEWKIEAFRSREDGDDILKCKKVRSCFLFPCLCFKQVKLRHDTGHRIREISDRLNQISMEKNAFNFNAVSKREVGDKPMMNERETTSLIDKSEIFGRDAVKDEIVNELVCETSKEERPFSVVSIVGMGGLGKTTLAQLVYNDETMMKHFEKRIWVCVSEDYDVKKILTKVIESMGESAGGNLDLDILQQRLNALAGKNRFLLVLDDVWDEKLWEKLRVPLKGAAPGSRIVVTTRSRTVADLMETTHHHDLGILSDSDCWKLFTSRAFRGIRNEEEWPPELTEIGKQIVHRCKGVPLAIRAVASLLRVKRTKVQWQLVLESETWEWESPGQGVDILPALLLSYYNLPIHLKQCLSFCCVFPKDHWLEKDDTVKLWMAHGIIKSDERREIEEIGGTYFDDLLTRSLLQDAVKDEEGNIFQCKMHDLVHDLAKFVTAGDYCIMEIGDPNLPSVNSHHLSLLVDDDVSSIPSPLCSAEHLRTLLLFGSSTIKEVPHSLLNHLKFLRALVLRITEIENLPSSLGKLKHLRYLDLSGLEIITELPESVSDLCNLQTLKLNLCYSLCQLPSGISKMVKLRHLEIEETCDLKFLPSGLGRLSSLRTLSEFPVGDEKNGGCKIGELKNLNLLRRELIIKNLEKVISPVEAREAELDKKCYLQDLTLECNDKTEEEWGMLGEGEIEKMEKVFQGLRPPHSNLKVLLIENYAGSKFPSWLEDAKFSSLAAVFLTNCKTCRLLPGLGKLPLLESLVLDGADEIKVVGGDFYGNGHDGRGKGRAFSKLKKLFFKSMPNWEEWKLTKEDGEVMPSLDKLSISNCNKLRALPNCLPNTLRRVKIKNCSEVIWTPDNPLPLLEDLILRFDVTGILSNPLPCLPALKKLEIWNTSIESLPSDGWGLLESLNTLKIGDCDGLASLPHGLGQLKALQTLNIRRCSGLSSLPEGLGQLKALQTLNIRGCSGLSSLPEGLGQLEALENVSVSWCSELSSLFDAFEQLESLHRLDISYCPKRKERTGATYPTSHAFGLMAKGFNKYCESLMVKEEQRKWVHEQKLLDD</sequence>
<protein>
    <submittedName>
        <fullName evidence="1">Uncharacterized protein</fullName>
    </submittedName>
</protein>
<gene>
    <name evidence="1" type="ORF">MRB53_008263</name>
</gene>
<name>A0ACC2MLM1_PERAE</name>
<proteinExistence type="predicted"/>
<reference evidence="1 2" key="1">
    <citation type="journal article" date="2022" name="Hortic Res">
        <title>A haplotype resolved chromosomal level avocado genome allows analysis of novel avocado genes.</title>
        <authorList>
            <person name="Nath O."/>
            <person name="Fletcher S.J."/>
            <person name="Hayward A."/>
            <person name="Shaw L.M."/>
            <person name="Masouleh A.K."/>
            <person name="Furtado A."/>
            <person name="Henry R.J."/>
            <person name="Mitter N."/>
        </authorList>
    </citation>
    <scope>NUCLEOTIDE SEQUENCE [LARGE SCALE GENOMIC DNA]</scope>
    <source>
        <strain evidence="2">cv. Hass</strain>
    </source>
</reference>
<dbReference type="Proteomes" id="UP001234297">
    <property type="component" value="Chromosome 2"/>
</dbReference>